<protein>
    <submittedName>
        <fullName evidence="1">Uncharacterized protein</fullName>
    </submittedName>
</protein>
<dbReference type="EMBL" id="BMQA01000031">
    <property type="protein sequence ID" value="GGJ45401.1"/>
    <property type="molecule type" value="Genomic_DNA"/>
</dbReference>
<reference evidence="1" key="1">
    <citation type="journal article" date="2014" name="Int. J. Syst. Evol. Microbiol.">
        <title>Complete genome sequence of Corynebacterium casei LMG S-19264T (=DSM 44701T), isolated from a smear-ripened cheese.</title>
        <authorList>
            <consortium name="US DOE Joint Genome Institute (JGI-PGF)"/>
            <person name="Walter F."/>
            <person name="Albersmeier A."/>
            <person name="Kalinowski J."/>
            <person name="Ruckert C."/>
        </authorList>
    </citation>
    <scope>NUCLEOTIDE SEQUENCE</scope>
    <source>
        <strain evidence="1">JCM 3086</strain>
    </source>
</reference>
<name>A0A917NZW5_9ACTN</name>
<keyword evidence="2" id="KW-1185">Reference proteome</keyword>
<dbReference type="AlphaFoldDB" id="A0A917NZW5"/>
<organism evidence="1 2">
    <name type="scientific">Streptomyces brasiliensis</name>
    <dbReference type="NCBI Taxonomy" id="1954"/>
    <lineage>
        <taxon>Bacteria</taxon>
        <taxon>Bacillati</taxon>
        <taxon>Actinomycetota</taxon>
        <taxon>Actinomycetes</taxon>
        <taxon>Kitasatosporales</taxon>
        <taxon>Streptomycetaceae</taxon>
        <taxon>Streptomyces</taxon>
    </lineage>
</organism>
<evidence type="ECO:0000313" key="1">
    <source>
        <dbReference type="EMBL" id="GGJ45401.1"/>
    </source>
</evidence>
<comment type="caution">
    <text evidence="1">The sequence shown here is derived from an EMBL/GenBank/DDBJ whole genome shotgun (WGS) entry which is preliminary data.</text>
</comment>
<proteinExistence type="predicted"/>
<sequence length="73" mass="6868">MVLVATVLALLGAGTAGTPGMAPVLASMLSALVITASSPNGPLTVRGCGGAYASPASREPVPSATVSCAATPS</sequence>
<reference evidence="1" key="2">
    <citation type="submission" date="2020-09" db="EMBL/GenBank/DDBJ databases">
        <authorList>
            <person name="Sun Q."/>
            <person name="Ohkuma M."/>
        </authorList>
    </citation>
    <scope>NUCLEOTIDE SEQUENCE</scope>
    <source>
        <strain evidence="1">JCM 3086</strain>
    </source>
</reference>
<dbReference type="Proteomes" id="UP000657574">
    <property type="component" value="Unassembled WGS sequence"/>
</dbReference>
<evidence type="ECO:0000313" key="2">
    <source>
        <dbReference type="Proteomes" id="UP000657574"/>
    </source>
</evidence>
<accession>A0A917NZW5</accession>
<gene>
    <name evidence="1" type="ORF">GCM10010121_065780</name>
</gene>